<dbReference type="OrthoDB" id="6054650at2759"/>
<evidence type="ECO:0000256" key="4">
    <source>
        <dbReference type="ARBA" id="ARBA00022695"/>
    </source>
</evidence>
<proteinExistence type="inferred from homology"/>
<keyword evidence="5" id="KW-0479">Metal-binding</keyword>
<evidence type="ECO:0000259" key="7">
    <source>
        <dbReference type="Pfam" id="PF20266"/>
    </source>
</evidence>
<dbReference type="InterPro" id="IPR024810">
    <property type="entry name" value="MAB21L/cGLR"/>
</dbReference>
<evidence type="ECO:0000256" key="6">
    <source>
        <dbReference type="ARBA" id="ARBA00022842"/>
    </source>
</evidence>
<evidence type="ECO:0000256" key="1">
    <source>
        <dbReference type="ARBA" id="ARBA00001946"/>
    </source>
</evidence>
<evidence type="ECO:0000256" key="3">
    <source>
        <dbReference type="ARBA" id="ARBA00022679"/>
    </source>
</evidence>
<dbReference type="EnsemblMetazoa" id="G29394.2">
    <property type="protein sequence ID" value="G29394.2:cds"/>
    <property type="gene ID" value="G29394"/>
</dbReference>
<reference evidence="8" key="1">
    <citation type="submission" date="2022-08" db="UniProtKB">
        <authorList>
            <consortium name="EnsemblMetazoa"/>
        </authorList>
    </citation>
    <scope>IDENTIFICATION</scope>
    <source>
        <strain evidence="8">05x7-T-G4-1.051#20</strain>
    </source>
</reference>
<dbReference type="GO" id="GO:0016779">
    <property type="term" value="F:nucleotidyltransferase activity"/>
    <property type="evidence" value="ECO:0007669"/>
    <property type="project" value="UniProtKB-KW"/>
</dbReference>
<evidence type="ECO:0000313" key="9">
    <source>
        <dbReference type="Proteomes" id="UP000005408"/>
    </source>
</evidence>
<sequence length="393" mass="45986">MEVRVLRHNFLPSLYRQTTEKIPLTRLRREIDLTMKKVLQTEIPISLEAKELFDQCMAHLLPFLKTNQYNLDCSEPPIYAGDVTPWTPYKKNCPCYLIQMKVGKLRGTYVEPGYVVFPLSVKTDKKVVKVYKLDLRSDDKNHLSPKKMYKAVLYVFDAAIMKLKKSLAKSRSTLTTASTTATVKSRTVATDKPAIIPNVRIRFNGQDLCLVMSLPGGHEVELIPTITLSPEGPFLVAKPYEHDENPSSDMLWRLNYSPNEEHILNAVTNGDREQRINAAKILTFMCQKEWKLNHVTAYQVKNILMHEINYQIDHTPRWQRLTPEECMHLILLKMLEFTRDKFLPHFFEEDLNLWGHLSEKQFRFMRNELEQLTRDDDEMLKVITRIRVDKIDY</sequence>
<dbReference type="Proteomes" id="UP000005408">
    <property type="component" value="Unassembled WGS sequence"/>
</dbReference>
<name>A0A8W8LS60_MAGGI</name>
<dbReference type="EnsemblMetazoa" id="G29394.6">
    <property type="protein sequence ID" value="G29394.6:cds"/>
    <property type="gene ID" value="G29394"/>
</dbReference>
<keyword evidence="4" id="KW-0548">Nucleotidyltransferase</keyword>
<comment type="cofactor">
    <cofactor evidence="1">
        <name>Mg(2+)</name>
        <dbReference type="ChEBI" id="CHEBI:18420"/>
    </cofactor>
</comment>
<dbReference type="PANTHER" id="PTHR10656">
    <property type="entry name" value="CELL FATE DETERMINING PROTEIN MAB21-RELATED"/>
    <property type="match status" value="1"/>
</dbReference>
<dbReference type="AlphaFoldDB" id="A0A8W8LS60"/>
<dbReference type="PANTHER" id="PTHR10656:SF42">
    <property type="entry name" value="CYCLIC GMP-AMP SYNTHASE-LIKE PROTEIN-RELATED"/>
    <property type="match status" value="1"/>
</dbReference>
<dbReference type="SMART" id="SM01265">
    <property type="entry name" value="Mab-21"/>
    <property type="match status" value="1"/>
</dbReference>
<keyword evidence="6" id="KW-0460">Magnesium</keyword>
<dbReference type="EnsemblMetazoa" id="G29394.3">
    <property type="protein sequence ID" value="G29394.3:cds"/>
    <property type="gene ID" value="G29394"/>
</dbReference>
<accession>A0A8W8LS60</accession>
<dbReference type="EnsemblMetazoa" id="G29394.1">
    <property type="protein sequence ID" value="G29394.1:cds"/>
    <property type="gene ID" value="G29394"/>
</dbReference>
<keyword evidence="3" id="KW-0808">Transferase</keyword>
<feature type="domain" description="Mab-21-like HhH/H2TH-like" evidence="7">
    <location>
        <begin position="278"/>
        <end position="370"/>
    </location>
</feature>
<dbReference type="InterPro" id="IPR046906">
    <property type="entry name" value="Mab-21_HhH/H2TH-like"/>
</dbReference>
<dbReference type="EnsemblMetazoa" id="G29394.4">
    <property type="protein sequence ID" value="G29394.4:cds"/>
    <property type="gene ID" value="G29394"/>
</dbReference>
<dbReference type="EnsemblMetazoa" id="G29394.5">
    <property type="protein sequence ID" value="G29394.5:cds"/>
    <property type="gene ID" value="G29394"/>
</dbReference>
<comment type="similarity">
    <text evidence="2">Belongs to the mab-21 family.</text>
</comment>
<dbReference type="Gene3D" id="1.10.1410.40">
    <property type="match status" value="1"/>
</dbReference>
<organism evidence="8 9">
    <name type="scientific">Magallana gigas</name>
    <name type="common">Pacific oyster</name>
    <name type="synonym">Crassostrea gigas</name>
    <dbReference type="NCBI Taxonomy" id="29159"/>
    <lineage>
        <taxon>Eukaryota</taxon>
        <taxon>Metazoa</taxon>
        <taxon>Spiralia</taxon>
        <taxon>Lophotrochozoa</taxon>
        <taxon>Mollusca</taxon>
        <taxon>Bivalvia</taxon>
        <taxon>Autobranchia</taxon>
        <taxon>Pteriomorphia</taxon>
        <taxon>Ostreida</taxon>
        <taxon>Ostreoidea</taxon>
        <taxon>Ostreidae</taxon>
        <taxon>Magallana</taxon>
    </lineage>
</organism>
<evidence type="ECO:0000256" key="5">
    <source>
        <dbReference type="ARBA" id="ARBA00022723"/>
    </source>
</evidence>
<evidence type="ECO:0000256" key="2">
    <source>
        <dbReference type="ARBA" id="ARBA00008307"/>
    </source>
</evidence>
<dbReference type="EnsemblMetazoa" id="G29394.7">
    <property type="protein sequence ID" value="G29394.7:cds"/>
    <property type="gene ID" value="G29394"/>
</dbReference>
<dbReference type="GO" id="GO:0046872">
    <property type="term" value="F:metal ion binding"/>
    <property type="evidence" value="ECO:0007669"/>
    <property type="project" value="UniProtKB-KW"/>
</dbReference>
<protein>
    <recommendedName>
        <fullName evidence="7">Mab-21-like HhH/H2TH-like domain-containing protein</fullName>
    </recommendedName>
</protein>
<dbReference type="OMA" id="TRERCLP"/>
<dbReference type="Pfam" id="PF20266">
    <property type="entry name" value="Mab-21_C"/>
    <property type="match status" value="1"/>
</dbReference>
<keyword evidence="9" id="KW-1185">Reference proteome</keyword>
<evidence type="ECO:0000313" key="8">
    <source>
        <dbReference type="EnsemblMetazoa" id="G29394.7:cds"/>
    </source>
</evidence>